<dbReference type="EMBL" id="VSRR010100124">
    <property type="protein sequence ID" value="MPC94868.1"/>
    <property type="molecule type" value="Genomic_DNA"/>
</dbReference>
<dbReference type="Proteomes" id="UP000324222">
    <property type="component" value="Unassembled WGS sequence"/>
</dbReference>
<protein>
    <submittedName>
        <fullName evidence="1">Uncharacterized protein</fullName>
    </submittedName>
</protein>
<sequence length="86" mass="9244">MSDDFLPPLVLGGGDASRDKRKRIYNVTYAQRPLVATVAATTSHGIGSALAPQSKYTRCSVALSCSAIATPRDTIPQTEARRDRHS</sequence>
<accession>A0A5B7JP49</accession>
<reference evidence="1 2" key="1">
    <citation type="submission" date="2019-05" db="EMBL/GenBank/DDBJ databases">
        <title>Another draft genome of Portunus trituberculatus and its Hox gene families provides insights of decapod evolution.</title>
        <authorList>
            <person name="Jeong J.-H."/>
            <person name="Song I."/>
            <person name="Kim S."/>
            <person name="Choi T."/>
            <person name="Kim D."/>
            <person name="Ryu S."/>
            <person name="Kim W."/>
        </authorList>
    </citation>
    <scope>NUCLEOTIDE SEQUENCE [LARGE SCALE GENOMIC DNA]</scope>
    <source>
        <tissue evidence="1">Muscle</tissue>
    </source>
</reference>
<comment type="caution">
    <text evidence="1">The sequence shown here is derived from an EMBL/GenBank/DDBJ whole genome shotgun (WGS) entry which is preliminary data.</text>
</comment>
<dbReference type="AlphaFoldDB" id="A0A5B7JP49"/>
<name>A0A5B7JP49_PORTR</name>
<organism evidence="1 2">
    <name type="scientific">Portunus trituberculatus</name>
    <name type="common">Swimming crab</name>
    <name type="synonym">Neptunus trituberculatus</name>
    <dbReference type="NCBI Taxonomy" id="210409"/>
    <lineage>
        <taxon>Eukaryota</taxon>
        <taxon>Metazoa</taxon>
        <taxon>Ecdysozoa</taxon>
        <taxon>Arthropoda</taxon>
        <taxon>Crustacea</taxon>
        <taxon>Multicrustacea</taxon>
        <taxon>Malacostraca</taxon>
        <taxon>Eumalacostraca</taxon>
        <taxon>Eucarida</taxon>
        <taxon>Decapoda</taxon>
        <taxon>Pleocyemata</taxon>
        <taxon>Brachyura</taxon>
        <taxon>Eubrachyura</taxon>
        <taxon>Portunoidea</taxon>
        <taxon>Portunidae</taxon>
        <taxon>Portuninae</taxon>
        <taxon>Portunus</taxon>
    </lineage>
</organism>
<evidence type="ECO:0000313" key="2">
    <source>
        <dbReference type="Proteomes" id="UP000324222"/>
    </source>
</evidence>
<evidence type="ECO:0000313" key="1">
    <source>
        <dbReference type="EMBL" id="MPC94868.1"/>
    </source>
</evidence>
<proteinExistence type="predicted"/>
<keyword evidence="2" id="KW-1185">Reference proteome</keyword>
<gene>
    <name evidence="1" type="ORF">E2C01_090058</name>
</gene>